<dbReference type="EMBL" id="JAFDST010000002">
    <property type="protein sequence ID" value="MBP1081637.1"/>
    <property type="molecule type" value="Genomic_DNA"/>
</dbReference>
<keyword evidence="2" id="KW-1185">Reference proteome</keyword>
<reference evidence="1 2" key="1">
    <citation type="submission" date="2021-01" db="EMBL/GenBank/DDBJ databases">
        <title>Genomic Encyclopedia of Type Strains, Phase IV (KMG-IV): sequencing the most valuable type-strain genomes for metagenomic binning, comparative biology and taxonomic classification.</title>
        <authorList>
            <person name="Goeker M."/>
        </authorList>
    </citation>
    <scope>NUCLEOTIDE SEQUENCE [LARGE SCALE GENOMIC DNA]</scope>
    <source>
        <strain evidence="1 2">DSM 103394</strain>
    </source>
</reference>
<organism evidence="1 2">
    <name type="scientific">Bacillus capparidis</name>
    <dbReference type="NCBI Taxonomy" id="1840411"/>
    <lineage>
        <taxon>Bacteria</taxon>
        <taxon>Bacillati</taxon>
        <taxon>Bacillota</taxon>
        <taxon>Bacilli</taxon>
        <taxon>Bacillales</taxon>
        <taxon>Bacillaceae</taxon>
        <taxon>Bacillus</taxon>
    </lineage>
</organism>
<comment type="caution">
    <text evidence="1">The sequence shown here is derived from an EMBL/GenBank/DDBJ whole genome shotgun (WGS) entry which is preliminary data.</text>
</comment>
<evidence type="ECO:0000313" key="1">
    <source>
        <dbReference type="EMBL" id="MBP1081637.1"/>
    </source>
</evidence>
<accession>A0ABS4CVT3</accession>
<name>A0ABS4CVT3_9BACI</name>
<proteinExistence type="predicted"/>
<sequence length="29" mass="3631">MNLFDFENHFDKVILERGFDYFNHGQLKR</sequence>
<gene>
    <name evidence="1" type="ORF">JOC74_002130</name>
</gene>
<protein>
    <submittedName>
        <fullName evidence="1">Uncharacterized protein</fullName>
    </submittedName>
</protein>
<dbReference type="Proteomes" id="UP000674416">
    <property type="component" value="Unassembled WGS sequence"/>
</dbReference>
<evidence type="ECO:0000313" key="2">
    <source>
        <dbReference type="Proteomes" id="UP000674416"/>
    </source>
</evidence>